<dbReference type="PANTHER" id="PTHR34385">
    <property type="entry name" value="D-ALANYL-D-ALANINE CARBOXYPEPTIDASE"/>
    <property type="match status" value="1"/>
</dbReference>
<gene>
    <name evidence="4" type="ORF">FM121_02375</name>
</gene>
<dbReference type="InterPro" id="IPR052179">
    <property type="entry name" value="DD-CPase-like"/>
</dbReference>
<dbReference type="GO" id="GO:0006508">
    <property type="term" value="P:proteolysis"/>
    <property type="evidence" value="ECO:0007669"/>
    <property type="project" value="InterPro"/>
</dbReference>
<feature type="compositionally biased region" description="Basic and acidic residues" evidence="1">
    <location>
        <begin position="46"/>
        <end position="65"/>
    </location>
</feature>
<dbReference type="SUPFAM" id="SSF55166">
    <property type="entry name" value="Hedgehog/DD-peptidase"/>
    <property type="match status" value="1"/>
</dbReference>
<name>A0A1X6WKZ6_9ENTE</name>
<keyword evidence="4" id="KW-0378">Hydrolase</keyword>
<evidence type="ECO:0000313" key="5">
    <source>
        <dbReference type="Proteomes" id="UP000195918"/>
    </source>
</evidence>
<dbReference type="CDD" id="cd14852">
    <property type="entry name" value="LD-carboxypeptidase"/>
    <property type="match status" value="1"/>
</dbReference>
<accession>A0A1X6WKZ6</accession>
<reference evidence="5" key="1">
    <citation type="submission" date="2017-02" db="EMBL/GenBank/DDBJ databases">
        <authorList>
            <person name="Dridi B."/>
        </authorList>
    </citation>
    <scope>NUCLEOTIDE SEQUENCE [LARGE SCALE GENOMIC DNA]</scope>
    <source>
        <strain evidence="5">bH819</strain>
    </source>
</reference>
<keyword evidence="4" id="KW-0121">Carboxypeptidase</keyword>
<keyword evidence="5" id="KW-1185">Reference proteome</keyword>
<evidence type="ECO:0000256" key="2">
    <source>
        <dbReference type="SAM" id="SignalP"/>
    </source>
</evidence>
<feature type="domain" description="D-alanyl-D-alanine carboxypeptidase-like core" evidence="3">
    <location>
        <begin position="586"/>
        <end position="706"/>
    </location>
</feature>
<dbReference type="EMBL" id="FWFD01000005">
    <property type="protein sequence ID" value="SLM84912.1"/>
    <property type="molecule type" value="Genomic_DNA"/>
</dbReference>
<feature type="signal peptide" evidence="2">
    <location>
        <begin position="1"/>
        <end position="24"/>
    </location>
</feature>
<proteinExistence type="predicted"/>
<dbReference type="InterPro" id="IPR003709">
    <property type="entry name" value="VanY-like_core_dom"/>
</dbReference>
<dbReference type="AlphaFoldDB" id="A0A1X6WKZ6"/>
<dbReference type="InterPro" id="IPR009045">
    <property type="entry name" value="Zn_M74/Hedgehog-like"/>
</dbReference>
<feature type="region of interest" description="Disordered" evidence="1">
    <location>
        <begin position="25"/>
        <end position="75"/>
    </location>
</feature>
<dbReference type="EC" id="3.4.16.4" evidence="4"/>
<keyword evidence="4" id="KW-0645">Protease</keyword>
<dbReference type="PANTHER" id="PTHR34385:SF1">
    <property type="entry name" value="PEPTIDOGLYCAN L-ALANYL-D-GLUTAMATE ENDOPEPTIDASE CWLK"/>
    <property type="match status" value="1"/>
</dbReference>
<dbReference type="OrthoDB" id="2173042at2"/>
<dbReference type="Gene3D" id="3.30.1380.10">
    <property type="match status" value="1"/>
</dbReference>
<dbReference type="GO" id="GO:0009002">
    <property type="term" value="F:serine-type D-Ala-D-Ala carboxypeptidase activity"/>
    <property type="evidence" value="ECO:0007669"/>
    <property type="project" value="UniProtKB-EC"/>
</dbReference>
<protein>
    <submittedName>
        <fullName evidence="4">D-alanyl-D-alanine carboxypeptidase</fullName>
        <ecNumber evidence="4">3.4.16.4</ecNumber>
    </submittedName>
</protein>
<dbReference type="Proteomes" id="UP000195918">
    <property type="component" value="Unassembled WGS sequence"/>
</dbReference>
<dbReference type="Pfam" id="PF02557">
    <property type="entry name" value="VanY"/>
    <property type="match status" value="1"/>
</dbReference>
<feature type="compositionally biased region" description="Low complexity" evidence="1">
    <location>
        <begin position="36"/>
        <end position="45"/>
    </location>
</feature>
<evidence type="ECO:0000313" key="4">
    <source>
        <dbReference type="EMBL" id="SLM84912.1"/>
    </source>
</evidence>
<evidence type="ECO:0000256" key="1">
    <source>
        <dbReference type="SAM" id="MobiDB-lite"/>
    </source>
</evidence>
<organism evidence="4 5">
    <name type="scientific">Vagococcus fluvialis bH819</name>
    <dbReference type="NCBI Taxonomy" id="1255619"/>
    <lineage>
        <taxon>Bacteria</taxon>
        <taxon>Bacillati</taxon>
        <taxon>Bacillota</taxon>
        <taxon>Bacilli</taxon>
        <taxon>Lactobacillales</taxon>
        <taxon>Enterococcaceae</taxon>
        <taxon>Vagococcus</taxon>
    </lineage>
</organism>
<evidence type="ECO:0000259" key="3">
    <source>
        <dbReference type="Pfam" id="PF02557"/>
    </source>
</evidence>
<keyword evidence="2" id="KW-0732">Signal</keyword>
<sequence length="731" mass="84620">MKKTRMLMLMGLLFATAFTTNVAAQESTESSEKETTTPMEMSSSSETKESLIEKSEESVEQKVADTETTESVNNKSNQVNQKVSVSYYGTVKKTGETIWEDQELTIIKGKTEDIINRTFLITEEVTEEHHQNKAYLLVDNNQKRIGYVTSSSVEVTNNASGMPNKTDKYGTILNSSYLLWKDMELKERIEDKQALNQKTLLIKNEYHHFNGNIYYELYNNKNEFLGFINQEDITLTEHRGGSYISTWKYATVTKKNYSLWQDFSFSQERNNSSNFYQKSLLMKGEYHHFNGSTYYSVYDNQDNWLGYINKDGVTIGENRGGIYIPTGKYVTLTKKAYPMWKNLDFSQEKNNSTQFYEQTMLAKGEYRHFNGSVYYSIYNNKNEWLGYLNKGAVSVGSDRGGSYIPLGKYGTVGKKGYSLWNNFSFDKERNNTTRLNQQTFLIKGKYHHYNGSVYYSVYDNQDRWLGYANRDAIPLASGKEGNAVKANQTIAIPNNNYPIWQNFSWQKKNNTNNVAKKKYTVKYQYHHFNGDIYSSVYDNNKWIGYLNQKGSKTWQEKNGVLYIDNIMIANKKIKLPSYFNPGENGEAGRQVRSMIYDMQRQGMSVSHSYSGFRTYQYQEIIYNDYVRINGQAKTDTFCARPGHSEHQTGLTFDLRHGNGTLIETGWEANWLSQNAYKYGFIIRYKASKTPITGYQGEPWHVRYVGKNQAEKIMKSNQCLEEYLGVEGGNYR</sequence>
<dbReference type="RefSeq" id="WP_086950559.1">
    <property type="nucleotide sequence ID" value="NZ_FWFD01000005.1"/>
</dbReference>
<dbReference type="InterPro" id="IPR058193">
    <property type="entry name" value="VanY/YodJ_core_dom"/>
</dbReference>
<feature type="chain" id="PRO_5012146107" evidence="2">
    <location>
        <begin position="25"/>
        <end position="731"/>
    </location>
</feature>